<evidence type="ECO:0000313" key="2">
    <source>
        <dbReference type="EMBL" id="OWU69020.1"/>
    </source>
</evidence>
<evidence type="ECO:0000256" key="1">
    <source>
        <dbReference type="SAM" id="Phobius"/>
    </source>
</evidence>
<evidence type="ECO:0000313" key="3">
    <source>
        <dbReference type="Proteomes" id="UP000215377"/>
    </source>
</evidence>
<dbReference type="Pfam" id="PF13801">
    <property type="entry name" value="Metal_resist"/>
    <property type="match status" value="1"/>
</dbReference>
<dbReference type="EMBL" id="AQQR01000018">
    <property type="protein sequence ID" value="OWU69020.1"/>
    <property type="molecule type" value="Genomic_DNA"/>
</dbReference>
<dbReference type="RefSeq" id="WP_088652298.1">
    <property type="nucleotide sequence ID" value="NZ_AQQR01000018.1"/>
</dbReference>
<keyword evidence="1" id="KW-1133">Transmembrane helix</keyword>
<dbReference type="Proteomes" id="UP000215377">
    <property type="component" value="Unassembled WGS sequence"/>
</dbReference>
<keyword evidence="1" id="KW-0472">Membrane</keyword>
<feature type="transmembrane region" description="Helical" evidence="1">
    <location>
        <begin position="20"/>
        <end position="40"/>
    </location>
</feature>
<sequence>MPDPASRPAAPGTKPWLRVVLGLSLMLNLLIVGLVLGAVIRFGGPGERPPPPTGVAMFRALPSDDRRAMRDHLREALLPPSDRRSEAEDLAEVLSADPLDDAALLSVLDQHAARREAFQQELRQAWLGHVTTMTADERAAYAERLVEFSDQHRHPEHGREDR</sequence>
<proteinExistence type="predicted"/>
<keyword evidence="1" id="KW-0812">Transmembrane</keyword>
<protein>
    <recommendedName>
        <fullName evidence="4">Heavy-metal resistance</fullName>
    </recommendedName>
</protein>
<reference evidence="2 3" key="1">
    <citation type="submission" date="2013-04" db="EMBL/GenBank/DDBJ databases">
        <title>Oceanicola sp. 22II1-22F33 Genome Sequencing.</title>
        <authorList>
            <person name="Lai Q."/>
            <person name="Li G."/>
            <person name="Shao Z."/>
        </authorList>
    </citation>
    <scope>NUCLEOTIDE SEQUENCE [LARGE SCALE GENOMIC DNA]</scope>
    <source>
        <strain evidence="2 3">22II1-22F33</strain>
    </source>
</reference>
<keyword evidence="3" id="KW-1185">Reference proteome</keyword>
<accession>A0A225ND38</accession>
<dbReference type="OrthoDB" id="7667141at2"/>
<dbReference type="InterPro" id="IPR025961">
    <property type="entry name" value="Metal_resist"/>
</dbReference>
<name>A0A225ND38_9RHOB</name>
<organism evidence="2 3">
    <name type="scientific">Marinibacterium profundimaris</name>
    <dbReference type="NCBI Taxonomy" id="1679460"/>
    <lineage>
        <taxon>Bacteria</taxon>
        <taxon>Pseudomonadati</taxon>
        <taxon>Pseudomonadota</taxon>
        <taxon>Alphaproteobacteria</taxon>
        <taxon>Rhodobacterales</taxon>
        <taxon>Paracoccaceae</taxon>
        <taxon>Marinibacterium</taxon>
    </lineage>
</organism>
<evidence type="ECO:0008006" key="4">
    <source>
        <dbReference type="Google" id="ProtNLM"/>
    </source>
</evidence>
<gene>
    <name evidence="2" type="ORF">ATO3_23235</name>
</gene>
<dbReference type="AlphaFoldDB" id="A0A225ND38"/>
<comment type="caution">
    <text evidence="2">The sequence shown here is derived from an EMBL/GenBank/DDBJ whole genome shotgun (WGS) entry which is preliminary data.</text>
</comment>